<dbReference type="EMBL" id="JACSPN010000004">
    <property type="protein sequence ID" value="MBE7699541.1"/>
    <property type="molecule type" value="Genomic_DNA"/>
</dbReference>
<name>A0A9D5U8L3_9CELL</name>
<evidence type="ECO:0000259" key="1">
    <source>
        <dbReference type="Pfam" id="PF00535"/>
    </source>
</evidence>
<dbReference type="Gene3D" id="3.90.550.10">
    <property type="entry name" value="Spore Coat Polysaccharide Biosynthesis Protein SpsA, Chain A"/>
    <property type="match status" value="1"/>
</dbReference>
<dbReference type="InterPro" id="IPR001173">
    <property type="entry name" value="Glyco_trans_2-like"/>
</dbReference>
<feature type="domain" description="Glycosyltransferase 2-like" evidence="1">
    <location>
        <begin position="16"/>
        <end position="145"/>
    </location>
</feature>
<reference evidence="2 3" key="1">
    <citation type="submission" date="2020-08" db="EMBL/GenBank/DDBJ databases">
        <title>A Genomic Blueprint of the Chicken Gut Microbiome.</title>
        <authorList>
            <person name="Gilroy R."/>
            <person name="Ravi A."/>
            <person name="Getino M."/>
            <person name="Pursley I."/>
            <person name="Horton D.L."/>
            <person name="Alikhan N.-F."/>
            <person name="Baker D."/>
            <person name="Gharbi K."/>
            <person name="Hall N."/>
            <person name="Watson M."/>
            <person name="Adriaenssens E.M."/>
            <person name="Foster-Nyarko E."/>
            <person name="Jarju S."/>
            <person name="Secka A."/>
            <person name="Antonio M."/>
            <person name="Oren A."/>
            <person name="Chaudhuri R."/>
            <person name="La Ragione R.M."/>
            <person name="Hildebrand F."/>
            <person name="Pallen M.J."/>
        </authorList>
    </citation>
    <scope>NUCLEOTIDE SEQUENCE [LARGE SCALE GENOMIC DNA]</scope>
    <source>
        <strain evidence="2 3">Sa1BUA8</strain>
    </source>
</reference>
<dbReference type="AlphaFoldDB" id="A0A9D5U8L3"/>
<dbReference type="Pfam" id="PF00535">
    <property type="entry name" value="Glycos_transf_2"/>
    <property type="match status" value="1"/>
</dbReference>
<comment type="caution">
    <text evidence="2">The sequence shown here is derived from an EMBL/GenBank/DDBJ whole genome shotgun (WGS) entry which is preliminary data.</text>
</comment>
<dbReference type="InterPro" id="IPR029044">
    <property type="entry name" value="Nucleotide-diphossugar_trans"/>
</dbReference>
<accession>A0A9D5U8L3</accession>
<sequence length="363" mass="39705">MSDEKQRSVVRPAVDVVVAVHTPERPVERAVGSVVGHNTCDLRVTVVCHDTPLDGIRHRLAGLADDPRVRLVEHLDGVRSPAGPFNKGLELASADFTSVMGSDDVLRPGAVDSWLARQRADGADVVITRLEHASGRAVPTPPVRPWRRSRLDGARDRLAYRSAPLGLVSRERFGHLRFTPGVAVGEDIEYVLALWFSGASISFDRGGPAYVINDDAGDRVTFSRKPVAAEFAFLPAVLAAASSWSAAARRAYAVKFLRVQVFGAVLNRPEPSWWTREERDALRDQVRAVLAVAPGAAAPLSLADRRLLDAVLDPGVPASVLVERARARRRFGRPETVLTRAPRRLLDREAPIRFMISSLVAQR</sequence>
<dbReference type="CDD" id="cd00761">
    <property type="entry name" value="Glyco_tranf_GTA_type"/>
    <property type="match status" value="1"/>
</dbReference>
<dbReference type="RefSeq" id="WP_193718845.1">
    <property type="nucleotide sequence ID" value="NZ_JACSPN010000004.1"/>
</dbReference>
<organism evidence="2 3">
    <name type="scientific">Oerskovia douganii</name>
    <dbReference type="NCBI Taxonomy" id="2762210"/>
    <lineage>
        <taxon>Bacteria</taxon>
        <taxon>Bacillati</taxon>
        <taxon>Actinomycetota</taxon>
        <taxon>Actinomycetes</taxon>
        <taxon>Micrococcales</taxon>
        <taxon>Cellulomonadaceae</taxon>
        <taxon>Oerskovia</taxon>
    </lineage>
</organism>
<keyword evidence="3" id="KW-1185">Reference proteome</keyword>
<evidence type="ECO:0000313" key="2">
    <source>
        <dbReference type="EMBL" id="MBE7699541.1"/>
    </source>
</evidence>
<evidence type="ECO:0000313" key="3">
    <source>
        <dbReference type="Proteomes" id="UP000822993"/>
    </source>
</evidence>
<protein>
    <submittedName>
        <fullName evidence="2">Glycosyltransferase family 2 protein</fullName>
    </submittedName>
</protein>
<dbReference type="SUPFAM" id="SSF53448">
    <property type="entry name" value="Nucleotide-diphospho-sugar transferases"/>
    <property type="match status" value="1"/>
</dbReference>
<proteinExistence type="predicted"/>
<gene>
    <name evidence="2" type="ORF">H9623_04365</name>
</gene>
<dbReference type="Proteomes" id="UP000822993">
    <property type="component" value="Unassembled WGS sequence"/>
</dbReference>